<evidence type="ECO:0000256" key="1">
    <source>
        <dbReference type="SAM" id="Coils"/>
    </source>
</evidence>
<dbReference type="EMBL" id="JANTQA010000032">
    <property type="protein sequence ID" value="KAJ3439844.1"/>
    <property type="molecule type" value="Genomic_DNA"/>
</dbReference>
<dbReference type="Proteomes" id="UP001146793">
    <property type="component" value="Unassembled WGS sequence"/>
</dbReference>
<feature type="coiled-coil region" evidence="1">
    <location>
        <begin position="539"/>
        <end position="566"/>
    </location>
</feature>
<name>A0AAV7ZD48_9EUKA</name>
<keyword evidence="1" id="KW-0175">Coiled coil</keyword>
<proteinExistence type="predicted"/>
<sequence>MDLSQIHEFLDKLETIIDTEETTITFQIEKENEEKEEKDPRNLCSKYYGYLEQLTKNYLSILEEYHDWMNRCDELTDLKKYQKKINKGKEFVKELRSDLHSSRQNLPFHNNDNNDPNQKEITIKISTVQSILNLLQGRILKMNTLKNQLKKYQNTIILNNELNKNYSTFQKIYKNSIFDENKFVKTLPGLLCEIESFMRGMLFRFDCIKEHKQKEDEINEIIAIFTLQNKKTFKTIFSYFYNSLILTRKAFLKVRTKSKEKNKKVLIVLKAIPKIYNLKTINELQKKLIKKIKDFSIDPNLTNETRWDFNHDKLENEVEKILEILNILKTFANKWKNLIKINGGSGNDDQGDDEVDEFNQRTKLLKEQKELKNQNKKLLIQLKELRNGNENEKNDQSKNDDNNNLDNDREKYLNLLEKTKKERFQCIQLLIRCLKEQQNCDLNDISQKVNNIHSKVKNFKASLKEHQKNNSSSPKIKTKTKTKTNGVMDNDEKNKISSEIDILKNNSLDFERDYHLWVDSINNNNSQLLAVSNNEKIQIKKMQKQILKLHNNNEKLEKKNNQLFKKHSNNLLYSNNKETNHDKEKLIQILGKPPKKKN</sequence>
<reference evidence="3" key="1">
    <citation type="submission" date="2022-08" db="EMBL/GenBank/DDBJ databases">
        <title>Novel sulphate-reducing endosymbionts in the free-living metamonad Anaeramoeba.</title>
        <authorList>
            <person name="Jerlstrom-Hultqvist J."/>
            <person name="Cepicka I."/>
            <person name="Gallot-Lavallee L."/>
            <person name="Salas-Leiva D."/>
            <person name="Curtis B.A."/>
            <person name="Zahonova K."/>
            <person name="Pipaliya S."/>
            <person name="Dacks J."/>
            <person name="Roger A.J."/>
        </authorList>
    </citation>
    <scope>NUCLEOTIDE SEQUENCE</scope>
    <source>
        <strain evidence="3">Busselton2</strain>
    </source>
</reference>
<feature type="region of interest" description="Disordered" evidence="2">
    <location>
        <begin position="464"/>
        <end position="491"/>
    </location>
</feature>
<dbReference type="AlphaFoldDB" id="A0AAV7ZD48"/>
<evidence type="ECO:0000256" key="2">
    <source>
        <dbReference type="SAM" id="MobiDB-lite"/>
    </source>
</evidence>
<accession>A0AAV7ZD48</accession>
<organism evidence="3 4">
    <name type="scientific">Anaeramoeba flamelloides</name>
    <dbReference type="NCBI Taxonomy" id="1746091"/>
    <lineage>
        <taxon>Eukaryota</taxon>
        <taxon>Metamonada</taxon>
        <taxon>Anaeramoebidae</taxon>
        <taxon>Anaeramoeba</taxon>
    </lineage>
</organism>
<evidence type="ECO:0000313" key="4">
    <source>
        <dbReference type="Proteomes" id="UP001146793"/>
    </source>
</evidence>
<protein>
    <recommendedName>
        <fullName evidence="5">Viral A-type inclusion protein</fullName>
    </recommendedName>
</protein>
<gene>
    <name evidence="3" type="ORF">M0812_15884</name>
</gene>
<evidence type="ECO:0008006" key="5">
    <source>
        <dbReference type="Google" id="ProtNLM"/>
    </source>
</evidence>
<feature type="region of interest" description="Disordered" evidence="2">
    <location>
        <begin position="385"/>
        <end position="407"/>
    </location>
</feature>
<evidence type="ECO:0000313" key="3">
    <source>
        <dbReference type="EMBL" id="KAJ3439844.1"/>
    </source>
</evidence>
<comment type="caution">
    <text evidence="3">The sequence shown here is derived from an EMBL/GenBank/DDBJ whole genome shotgun (WGS) entry which is preliminary data.</text>
</comment>